<dbReference type="InterPro" id="IPR036969">
    <property type="entry name" value="Citrate_synthase_sf"/>
</dbReference>
<dbReference type="InterPro" id="IPR010953">
    <property type="entry name" value="Citrate_synthase_typ-I"/>
</dbReference>
<dbReference type="InterPro" id="IPR016142">
    <property type="entry name" value="Citrate_synth-like_lrg_a-sub"/>
</dbReference>
<reference evidence="11 12" key="1">
    <citation type="submission" date="2017-04" db="EMBL/GenBank/DDBJ databases">
        <authorList>
            <person name="Afonso C.L."/>
            <person name="Miller P.J."/>
            <person name="Scott M.A."/>
            <person name="Spackman E."/>
            <person name="Goraichik I."/>
            <person name="Dimitrov K.M."/>
            <person name="Suarez D.L."/>
            <person name="Swayne D.E."/>
        </authorList>
    </citation>
    <scope>NUCLEOTIDE SEQUENCE [LARGE SCALE GENOMIC DNA]</scope>
    <source>
        <strain evidence="11 12">CGMCC 1.12708</strain>
    </source>
</reference>
<dbReference type="PIRSF" id="PIRSF001369">
    <property type="entry name" value="Citrate_synth"/>
    <property type="match status" value="1"/>
</dbReference>
<evidence type="ECO:0000256" key="2">
    <source>
        <dbReference type="ARBA" id="ARBA00010566"/>
    </source>
</evidence>
<comment type="catalytic activity">
    <reaction evidence="5 9">
        <text>oxaloacetate + acetyl-CoA + H2O = citrate + CoA + H(+)</text>
        <dbReference type="Rhea" id="RHEA:16845"/>
        <dbReference type="ChEBI" id="CHEBI:15377"/>
        <dbReference type="ChEBI" id="CHEBI:15378"/>
        <dbReference type="ChEBI" id="CHEBI:16452"/>
        <dbReference type="ChEBI" id="CHEBI:16947"/>
        <dbReference type="ChEBI" id="CHEBI:57287"/>
        <dbReference type="ChEBI" id="CHEBI:57288"/>
        <dbReference type="EC" id="2.3.3.16"/>
    </reaction>
</comment>
<dbReference type="PANTHER" id="PTHR42871:SF1">
    <property type="entry name" value="CITRATE SYNTHASE"/>
    <property type="match status" value="1"/>
</dbReference>
<dbReference type="Pfam" id="PF00285">
    <property type="entry name" value="Citrate_synt"/>
    <property type="match status" value="1"/>
</dbReference>
<dbReference type="Gene3D" id="1.10.230.10">
    <property type="entry name" value="Cytochrome P450-Terp, domain 2"/>
    <property type="match status" value="1"/>
</dbReference>
<dbReference type="EMBL" id="FWXS01000002">
    <property type="protein sequence ID" value="SMC43105.1"/>
    <property type="molecule type" value="Genomic_DNA"/>
</dbReference>
<dbReference type="OrthoDB" id="9800864at2"/>
<evidence type="ECO:0000256" key="4">
    <source>
        <dbReference type="ARBA" id="ARBA00022679"/>
    </source>
</evidence>
<evidence type="ECO:0000313" key="11">
    <source>
        <dbReference type="EMBL" id="SMC43105.1"/>
    </source>
</evidence>
<dbReference type="CDD" id="cd06114">
    <property type="entry name" value="EcCS_like"/>
    <property type="match status" value="1"/>
</dbReference>
<dbReference type="PANTHER" id="PTHR42871">
    <property type="entry name" value="CITRATE SYNTHASE"/>
    <property type="match status" value="1"/>
</dbReference>
<dbReference type="InterPro" id="IPR019810">
    <property type="entry name" value="Citrate_synthase_AS"/>
</dbReference>
<evidence type="ECO:0000256" key="7">
    <source>
        <dbReference type="PIRNR" id="PIRNR001369"/>
    </source>
</evidence>
<dbReference type="FunFam" id="1.10.230.10:FF:000002">
    <property type="entry name" value="Citrate synthase"/>
    <property type="match status" value="1"/>
</dbReference>
<gene>
    <name evidence="11" type="ORF">SAMN06296427_102179</name>
</gene>
<dbReference type="AlphaFoldDB" id="A0A1W1Z3T3"/>
<evidence type="ECO:0000313" key="12">
    <source>
        <dbReference type="Proteomes" id="UP000192393"/>
    </source>
</evidence>
<dbReference type="InterPro" id="IPR024176">
    <property type="entry name" value="Citrate_synthase_bac-typ"/>
</dbReference>
<comment type="similarity">
    <text evidence="2 7 10">Belongs to the citrate synthase family.</text>
</comment>
<evidence type="ECO:0000256" key="10">
    <source>
        <dbReference type="RuleBase" id="RU003406"/>
    </source>
</evidence>
<dbReference type="InterPro" id="IPR002020">
    <property type="entry name" value="Citrate_synthase"/>
</dbReference>
<keyword evidence="12" id="KW-1185">Reference proteome</keyword>
<feature type="active site" evidence="8">
    <location>
        <position position="364"/>
    </location>
</feature>
<dbReference type="Gene3D" id="2.20.28.60">
    <property type="match status" value="1"/>
</dbReference>
<name>A0A1W1Z3T3_9FLAO</name>
<dbReference type="SUPFAM" id="SSF48256">
    <property type="entry name" value="Citrate synthase"/>
    <property type="match status" value="1"/>
</dbReference>
<dbReference type="NCBIfam" id="NF004126">
    <property type="entry name" value="PRK05614.1"/>
    <property type="match status" value="1"/>
</dbReference>
<evidence type="ECO:0000256" key="6">
    <source>
        <dbReference type="NCBIfam" id="TIGR01798"/>
    </source>
</evidence>
<dbReference type="GO" id="GO:0036440">
    <property type="term" value="F:citrate synthase activity"/>
    <property type="evidence" value="ECO:0007669"/>
    <property type="project" value="UniProtKB-EC"/>
</dbReference>
<dbReference type="GO" id="GO:0006099">
    <property type="term" value="P:tricarboxylic acid cycle"/>
    <property type="evidence" value="ECO:0007669"/>
    <property type="project" value="UniProtKB-UniRule"/>
</dbReference>
<keyword evidence="3 9" id="KW-0816">Tricarboxylic acid cycle</keyword>
<dbReference type="PRINTS" id="PR00143">
    <property type="entry name" value="CITRTSNTHASE"/>
</dbReference>
<dbReference type="Proteomes" id="UP000192393">
    <property type="component" value="Unassembled WGS sequence"/>
</dbReference>
<sequence length="428" mass="48192">MSDKAKFIYNGAELDLNMGIGTMDEKYVDFSNFRSQTDEIITLDPGYKNTGSCKSEITYLDGEKGVLMYRGYSIEQLAEKSSFVEVMYLLLKGELPTATELQKFKDDINEYNFVSEDIAKILAAFPSSAHPMGVLSSLTSALTAFNPKAVNAKSEEEMYRAAVTLIGKFAVLASWTLRKVKGLPLNYSDSKLDYVENFYQLMFKNPNKDLQMDPIVIDALDKLLILHADHEQNCSTSTVRLVGSAHTGLFASISAGVSALWGPLHGGANQEVVEMLEKIKEDGGDVQKWVDKAKDKNDDFRLMGFGHRVYKNFDPRARIIKKAADQILEKLGIQDEALEIAKKLELAALEDEYFVSRKLYPNVDFYSGIIYKALGIPTEMFTVMFAVGRLPGWIAQWIEMRQNNEPIGRPRQIYTGAPKRDYIDIENR</sequence>
<dbReference type="NCBIfam" id="TIGR01798">
    <property type="entry name" value="cit_synth_I"/>
    <property type="match status" value="1"/>
</dbReference>
<dbReference type="STRING" id="1434700.SAMN06296427_102179"/>
<protein>
    <recommendedName>
        <fullName evidence="6 7">Citrate synthase</fullName>
    </recommendedName>
</protein>
<evidence type="ECO:0000256" key="3">
    <source>
        <dbReference type="ARBA" id="ARBA00022532"/>
    </source>
</evidence>
<dbReference type="PROSITE" id="PS00480">
    <property type="entry name" value="CITRATE_SYNTHASE"/>
    <property type="match status" value="1"/>
</dbReference>
<dbReference type="InterPro" id="IPR016143">
    <property type="entry name" value="Citrate_synth-like_sm_a-sub"/>
</dbReference>
<dbReference type="UniPathway" id="UPA00223">
    <property type="reaction ID" value="UER00717"/>
</dbReference>
<organism evidence="11 12">
    <name type="scientific">Moheibacter sediminis</name>
    <dbReference type="NCBI Taxonomy" id="1434700"/>
    <lineage>
        <taxon>Bacteria</taxon>
        <taxon>Pseudomonadati</taxon>
        <taxon>Bacteroidota</taxon>
        <taxon>Flavobacteriia</taxon>
        <taxon>Flavobacteriales</taxon>
        <taxon>Weeksellaceae</taxon>
        <taxon>Moheibacter</taxon>
    </lineage>
</organism>
<dbReference type="Gene3D" id="1.10.580.10">
    <property type="entry name" value="Citrate Synthase, domain 1"/>
    <property type="match status" value="1"/>
</dbReference>
<feature type="active site" evidence="8">
    <location>
        <position position="307"/>
    </location>
</feature>
<keyword evidence="4 7" id="KW-0808">Transferase</keyword>
<comment type="pathway">
    <text evidence="1 9">Carbohydrate metabolism; tricarboxylic acid cycle; isocitrate from oxaloacetate: step 1/2.</text>
</comment>
<evidence type="ECO:0000256" key="5">
    <source>
        <dbReference type="ARBA" id="ARBA00049288"/>
    </source>
</evidence>
<accession>A0A1W1Z3T3</accession>
<dbReference type="GO" id="GO:0005737">
    <property type="term" value="C:cytoplasm"/>
    <property type="evidence" value="ECO:0007669"/>
    <property type="project" value="InterPro"/>
</dbReference>
<proteinExistence type="inferred from homology"/>
<evidence type="ECO:0000256" key="9">
    <source>
        <dbReference type="RuleBase" id="RU003370"/>
    </source>
</evidence>
<evidence type="ECO:0000256" key="8">
    <source>
        <dbReference type="PIRSR" id="PIRSR001369-1"/>
    </source>
</evidence>
<dbReference type="RefSeq" id="WP_084016321.1">
    <property type="nucleotide sequence ID" value="NZ_FWXS01000002.1"/>
</dbReference>
<evidence type="ECO:0000256" key="1">
    <source>
        <dbReference type="ARBA" id="ARBA00004751"/>
    </source>
</evidence>